<feature type="compositionally biased region" description="Polar residues" evidence="7">
    <location>
        <begin position="118"/>
        <end position="136"/>
    </location>
</feature>
<keyword evidence="3" id="KW-0805">Transcription regulation</keyword>
<dbReference type="GO" id="GO:0003677">
    <property type="term" value="F:DNA binding"/>
    <property type="evidence" value="ECO:0007669"/>
    <property type="project" value="UniProtKB-KW"/>
</dbReference>
<organism evidence="9 10">
    <name type="scientific">Colocasia esculenta</name>
    <name type="common">Wild taro</name>
    <name type="synonym">Arum esculentum</name>
    <dbReference type="NCBI Taxonomy" id="4460"/>
    <lineage>
        <taxon>Eukaryota</taxon>
        <taxon>Viridiplantae</taxon>
        <taxon>Streptophyta</taxon>
        <taxon>Embryophyta</taxon>
        <taxon>Tracheophyta</taxon>
        <taxon>Spermatophyta</taxon>
        <taxon>Magnoliopsida</taxon>
        <taxon>Liliopsida</taxon>
        <taxon>Araceae</taxon>
        <taxon>Aroideae</taxon>
        <taxon>Colocasieae</taxon>
        <taxon>Colocasia</taxon>
    </lineage>
</organism>
<feature type="region of interest" description="Disordered" evidence="7">
    <location>
        <begin position="570"/>
        <end position="589"/>
    </location>
</feature>
<dbReference type="AlphaFoldDB" id="A0A843V7K1"/>
<feature type="region of interest" description="Disordered" evidence="7">
    <location>
        <begin position="94"/>
        <end position="145"/>
    </location>
</feature>
<evidence type="ECO:0000313" key="10">
    <source>
        <dbReference type="Proteomes" id="UP000652761"/>
    </source>
</evidence>
<dbReference type="SMART" id="SM01019">
    <property type="entry name" value="B3"/>
    <property type="match status" value="4"/>
</dbReference>
<proteinExistence type="predicted"/>
<feature type="compositionally biased region" description="Basic and acidic residues" evidence="7">
    <location>
        <begin position="98"/>
        <end position="117"/>
    </location>
</feature>
<feature type="compositionally biased region" description="Polar residues" evidence="7">
    <location>
        <begin position="573"/>
        <end position="589"/>
    </location>
</feature>
<comment type="subcellular location">
    <subcellularLocation>
        <location evidence="1">Nucleus</location>
    </subcellularLocation>
</comment>
<dbReference type="Proteomes" id="UP000652761">
    <property type="component" value="Unassembled WGS sequence"/>
</dbReference>
<sequence>MHSPMHAMTGNQLQVWPRKFKFFRILLSGFATKLISGDREGLHFGEGWERFAIAHRLRIGDLLVFKSVGGLTFHVTVFDKTTCEREYYNVENIGVPGDDDHVPGQGESSEKESDNCIKSRQTSHSSGEWTSPTTEQESSKDQLERSACRIKKGLQKPVCHKAKEATKQGYKRGSHFAITISPKCKYSVNIPLNFARSNDLSSVHQMLLRDPEGRPWPVNLLHYKHSVGNDRYFLLSAGWRHFHVRNHLKDGDVCVFELKEKNEMLVQIHRSCGGANMTNQDEYGRRRSKNPLQQVVQLKRAATLQQKWSPLKNTHISKPADPVQFMSTIFPSTVRKSGYMTIPMSFLSLVDLSGEKEAILVDPNSRRWPVKILHIETDGRCRIGHGWEAFCKENDLEVGDVCVFDFKYRGREATFQVEVIKSKASDGSKRSKNPLQQAVQLKQAATLQQKWSPLKTTHISKPADPAAGPAQFRSTIFPSNVGKGRGYMTIPMAFLSLVDLSGEREAILVDPNSRRWPVKILHTETDGRCRIGHGWAAFCEENDVEVGDVCVFNFKYRGREATFQVEVIKSKPSGKSDNPTTPPTFVSGT</sequence>
<evidence type="ECO:0000256" key="3">
    <source>
        <dbReference type="ARBA" id="ARBA00023015"/>
    </source>
</evidence>
<keyword evidence="6" id="KW-0539">Nucleus</keyword>
<dbReference type="Gene3D" id="2.40.330.10">
    <property type="entry name" value="DNA-binding pseudobarrel domain"/>
    <property type="match status" value="4"/>
</dbReference>
<comment type="caution">
    <text evidence="9">The sequence shown here is derived from an EMBL/GenBank/DDBJ whole genome shotgun (WGS) entry which is preliminary data.</text>
</comment>
<dbReference type="InterPro" id="IPR039218">
    <property type="entry name" value="REM_fam"/>
</dbReference>
<dbReference type="PROSITE" id="PS50863">
    <property type="entry name" value="B3"/>
    <property type="match status" value="4"/>
</dbReference>
<evidence type="ECO:0000256" key="2">
    <source>
        <dbReference type="ARBA" id="ARBA00022737"/>
    </source>
</evidence>
<feature type="domain" description="TF-B3" evidence="8">
    <location>
        <begin position="325"/>
        <end position="423"/>
    </location>
</feature>
<evidence type="ECO:0000256" key="4">
    <source>
        <dbReference type="ARBA" id="ARBA00023125"/>
    </source>
</evidence>
<dbReference type="CDD" id="cd10017">
    <property type="entry name" value="B3_DNA"/>
    <property type="match status" value="4"/>
</dbReference>
<reference evidence="9" key="1">
    <citation type="submission" date="2017-07" db="EMBL/GenBank/DDBJ databases">
        <title>Taro Niue Genome Assembly and Annotation.</title>
        <authorList>
            <person name="Atibalentja N."/>
            <person name="Keating K."/>
            <person name="Fields C.J."/>
        </authorList>
    </citation>
    <scope>NUCLEOTIDE SEQUENCE</scope>
    <source>
        <strain evidence="9">Niue_2</strain>
        <tissue evidence="9">Leaf</tissue>
    </source>
</reference>
<dbReference type="OrthoDB" id="683934at2759"/>
<evidence type="ECO:0000313" key="9">
    <source>
        <dbReference type="EMBL" id="MQL92118.1"/>
    </source>
</evidence>
<keyword evidence="2" id="KW-0677">Repeat</keyword>
<feature type="domain" description="TF-B3" evidence="8">
    <location>
        <begin position="173"/>
        <end position="272"/>
    </location>
</feature>
<keyword evidence="5" id="KW-0804">Transcription</keyword>
<dbReference type="GO" id="GO:0005634">
    <property type="term" value="C:nucleus"/>
    <property type="evidence" value="ECO:0007669"/>
    <property type="project" value="UniProtKB-SubCell"/>
</dbReference>
<evidence type="ECO:0000259" key="8">
    <source>
        <dbReference type="PROSITE" id="PS50863"/>
    </source>
</evidence>
<feature type="domain" description="TF-B3" evidence="8">
    <location>
        <begin position="1"/>
        <end position="81"/>
    </location>
</feature>
<dbReference type="PANTHER" id="PTHR31674:SF62">
    <property type="entry name" value="B3 DOMAIN-CONTAINING PROTEIN REM14-RELATED"/>
    <property type="match status" value="1"/>
</dbReference>
<keyword evidence="4" id="KW-0238">DNA-binding</keyword>
<evidence type="ECO:0000256" key="1">
    <source>
        <dbReference type="ARBA" id="ARBA00004123"/>
    </source>
</evidence>
<name>A0A843V7K1_COLES</name>
<dbReference type="InterPro" id="IPR015300">
    <property type="entry name" value="DNA-bd_pseudobarrel_sf"/>
</dbReference>
<evidence type="ECO:0000256" key="5">
    <source>
        <dbReference type="ARBA" id="ARBA00023163"/>
    </source>
</evidence>
<dbReference type="SUPFAM" id="SSF101936">
    <property type="entry name" value="DNA-binding pseudobarrel domain"/>
    <property type="match status" value="4"/>
</dbReference>
<evidence type="ECO:0000256" key="7">
    <source>
        <dbReference type="SAM" id="MobiDB-lite"/>
    </source>
</evidence>
<dbReference type="InterPro" id="IPR003340">
    <property type="entry name" value="B3_DNA-bd"/>
</dbReference>
<keyword evidence="10" id="KW-1185">Reference proteome</keyword>
<feature type="domain" description="TF-B3" evidence="8">
    <location>
        <begin position="473"/>
        <end position="571"/>
    </location>
</feature>
<gene>
    <name evidence="9" type="ORF">Taro_024736</name>
</gene>
<evidence type="ECO:0000256" key="6">
    <source>
        <dbReference type="ARBA" id="ARBA00023242"/>
    </source>
</evidence>
<dbReference type="EMBL" id="NMUH01001414">
    <property type="protein sequence ID" value="MQL92118.1"/>
    <property type="molecule type" value="Genomic_DNA"/>
</dbReference>
<protein>
    <recommendedName>
        <fullName evidence="8">TF-B3 domain-containing protein</fullName>
    </recommendedName>
</protein>
<accession>A0A843V7K1</accession>
<dbReference type="PANTHER" id="PTHR31674">
    <property type="entry name" value="B3 DOMAIN-CONTAINING PROTEIN REM-LIKE 3-RELATED"/>
    <property type="match status" value="1"/>
</dbReference>
<dbReference type="Pfam" id="PF02362">
    <property type="entry name" value="B3"/>
    <property type="match status" value="3"/>
</dbReference>